<gene>
    <name evidence="7" type="ORF">B0T22DRAFT_41380</name>
</gene>
<feature type="compositionally biased region" description="Basic and acidic residues" evidence="4">
    <location>
        <begin position="515"/>
        <end position="524"/>
    </location>
</feature>
<feature type="region of interest" description="Disordered" evidence="4">
    <location>
        <begin position="388"/>
        <end position="413"/>
    </location>
</feature>
<dbReference type="PANTHER" id="PTHR34997:SF1">
    <property type="entry name" value="PEPTIDOGLYCAN-BINDING LYSIN DOMAIN"/>
    <property type="match status" value="1"/>
</dbReference>
<dbReference type="PROSITE" id="PS51782">
    <property type="entry name" value="LYSM"/>
    <property type="match status" value="3"/>
</dbReference>
<dbReference type="InterPro" id="IPR052210">
    <property type="entry name" value="LysM1-like"/>
</dbReference>
<evidence type="ECO:0000259" key="6">
    <source>
        <dbReference type="PROSITE" id="PS51782"/>
    </source>
</evidence>
<evidence type="ECO:0000256" key="1">
    <source>
        <dbReference type="ARBA" id="ARBA00022669"/>
    </source>
</evidence>
<keyword evidence="5" id="KW-0732">Signal</keyword>
<comment type="caution">
    <text evidence="7">The sequence shown here is derived from an EMBL/GenBank/DDBJ whole genome shotgun (WGS) entry which is preliminary data.</text>
</comment>
<evidence type="ECO:0000313" key="8">
    <source>
        <dbReference type="Proteomes" id="UP001270362"/>
    </source>
</evidence>
<dbReference type="InterPro" id="IPR036779">
    <property type="entry name" value="LysM_dom_sf"/>
</dbReference>
<reference evidence="7" key="2">
    <citation type="submission" date="2023-06" db="EMBL/GenBank/DDBJ databases">
        <authorList>
            <consortium name="Lawrence Berkeley National Laboratory"/>
            <person name="Haridas S."/>
            <person name="Hensen N."/>
            <person name="Bonometti L."/>
            <person name="Westerberg I."/>
            <person name="Brannstrom I.O."/>
            <person name="Guillou S."/>
            <person name="Cros-Aarteil S."/>
            <person name="Calhoun S."/>
            <person name="Kuo A."/>
            <person name="Mondo S."/>
            <person name="Pangilinan J."/>
            <person name="Riley R."/>
            <person name="Labutti K."/>
            <person name="Andreopoulos B."/>
            <person name="Lipzen A."/>
            <person name="Chen C."/>
            <person name="Yanf M."/>
            <person name="Daum C."/>
            <person name="Ng V."/>
            <person name="Clum A."/>
            <person name="Steindorff A."/>
            <person name="Ohm R."/>
            <person name="Martin F."/>
            <person name="Silar P."/>
            <person name="Natvig D."/>
            <person name="Lalanne C."/>
            <person name="Gautier V."/>
            <person name="Ament-Velasquez S.L."/>
            <person name="Kruys A."/>
            <person name="Hutchinson M.I."/>
            <person name="Powell A.J."/>
            <person name="Barry K."/>
            <person name="Miller A.N."/>
            <person name="Grigoriev I.V."/>
            <person name="Debuchy R."/>
            <person name="Gladieux P."/>
            <person name="Thoren M.H."/>
            <person name="Johannesson H."/>
        </authorList>
    </citation>
    <scope>NUCLEOTIDE SEQUENCE</scope>
    <source>
        <strain evidence="7">CBS 314.62</strain>
    </source>
</reference>
<feature type="compositionally biased region" description="Basic and acidic residues" evidence="4">
    <location>
        <begin position="400"/>
        <end position="412"/>
    </location>
</feature>
<dbReference type="CDD" id="cd00118">
    <property type="entry name" value="LysM"/>
    <property type="match status" value="3"/>
</dbReference>
<name>A0AAE0XIA5_9PEZI</name>
<evidence type="ECO:0000313" key="7">
    <source>
        <dbReference type="EMBL" id="KAK3693487.1"/>
    </source>
</evidence>
<evidence type="ECO:0000256" key="2">
    <source>
        <dbReference type="ARBA" id="ARBA00023026"/>
    </source>
</evidence>
<keyword evidence="1" id="KW-0147">Chitin-binding</keyword>
<organism evidence="7 8">
    <name type="scientific">Podospora appendiculata</name>
    <dbReference type="NCBI Taxonomy" id="314037"/>
    <lineage>
        <taxon>Eukaryota</taxon>
        <taxon>Fungi</taxon>
        <taxon>Dikarya</taxon>
        <taxon>Ascomycota</taxon>
        <taxon>Pezizomycotina</taxon>
        <taxon>Sordariomycetes</taxon>
        <taxon>Sordariomycetidae</taxon>
        <taxon>Sordariales</taxon>
        <taxon>Podosporaceae</taxon>
        <taxon>Podospora</taxon>
    </lineage>
</organism>
<dbReference type="AlphaFoldDB" id="A0AAE0XIA5"/>
<evidence type="ECO:0000256" key="5">
    <source>
        <dbReference type="SAM" id="SignalP"/>
    </source>
</evidence>
<feature type="region of interest" description="Disordered" evidence="4">
    <location>
        <begin position="505"/>
        <end position="524"/>
    </location>
</feature>
<dbReference type="InterPro" id="IPR018392">
    <property type="entry name" value="LysM"/>
</dbReference>
<protein>
    <recommendedName>
        <fullName evidence="6">LysM domain-containing protein</fullName>
    </recommendedName>
</protein>
<dbReference type="Gene3D" id="3.10.350.10">
    <property type="entry name" value="LysM domain"/>
    <property type="match status" value="3"/>
</dbReference>
<reference evidence="7" key="1">
    <citation type="journal article" date="2023" name="Mol. Phylogenet. Evol.">
        <title>Genome-scale phylogeny and comparative genomics of the fungal order Sordariales.</title>
        <authorList>
            <person name="Hensen N."/>
            <person name="Bonometti L."/>
            <person name="Westerberg I."/>
            <person name="Brannstrom I.O."/>
            <person name="Guillou S."/>
            <person name="Cros-Aarteil S."/>
            <person name="Calhoun S."/>
            <person name="Haridas S."/>
            <person name="Kuo A."/>
            <person name="Mondo S."/>
            <person name="Pangilinan J."/>
            <person name="Riley R."/>
            <person name="LaButti K."/>
            <person name="Andreopoulos B."/>
            <person name="Lipzen A."/>
            <person name="Chen C."/>
            <person name="Yan M."/>
            <person name="Daum C."/>
            <person name="Ng V."/>
            <person name="Clum A."/>
            <person name="Steindorff A."/>
            <person name="Ohm R.A."/>
            <person name="Martin F."/>
            <person name="Silar P."/>
            <person name="Natvig D.O."/>
            <person name="Lalanne C."/>
            <person name="Gautier V."/>
            <person name="Ament-Velasquez S.L."/>
            <person name="Kruys A."/>
            <person name="Hutchinson M.I."/>
            <person name="Powell A.J."/>
            <person name="Barry K."/>
            <person name="Miller A.N."/>
            <person name="Grigoriev I.V."/>
            <person name="Debuchy R."/>
            <person name="Gladieux P."/>
            <person name="Hiltunen Thoren M."/>
            <person name="Johannesson H."/>
        </authorList>
    </citation>
    <scope>NUCLEOTIDE SEQUENCE</scope>
    <source>
        <strain evidence="7">CBS 314.62</strain>
    </source>
</reference>
<dbReference type="EMBL" id="JAULSO010000001">
    <property type="protein sequence ID" value="KAK3693487.1"/>
    <property type="molecule type" value="Genomic_DNA"/>
</dbReference>
<keyword evidence="8" id="KW-1185">Reference proteome</keyword>
<accession>A0AAE0XIA5</accession>
<feature type="domain" description="LysM" evidence="6">
    <location>
        <begin position="234"/>
        <end position="290"/>
    </location>
</feature>
<dbReference type="PANTHER" id="PTHR34997">
    <property type="entry name" value="AM15"/>
    <property type="match status" value="1"/>
</dbReference>
<comment type="similarity">
    <text evidence="3">Belongs to the secreted LysM effector family.</text>
</comment>
<keyword evidence="2" id="KW-0843">Virulence</keyword>
<feature type="chain" id="PRO_5042215907" description="LysM domain-containing protein" evidence="5">
    <location>
        <begin position="25"/>
        <end position="541"/>
    </location>
</feature>
<evidence type="ECO:0000256" key="4">
    <source>
        <dbReference type="SAM" id="MobiDB-lite"/>
    </source>
</evidence>
<dbReference type="GO" id="GO:0008061">
    <property type="term" value="F:chitin binding"/>
    <property type="evidence" value="ECO:0007669"/>
    <property type="project" value="UniProtKB-KW"/>
</dbReference>
<evidence type="ECO:0000256" key="3">
    <source>
        <dbReference type="ARBA" id="ARBA00044955"/>
    </source>
</evidence>
<dbReference type="Proteomes" id="UP001270362">
    <property type="component" value="Unassembled WGS sequence"/>
</dbReference>
<sequence>MVNLSKFTLEAGAGCLVLAQAVLAQQFNGSHFQYDRGGYMKLSEQCFNALNTTVACSDHLREKTVWDGSGIPVSRERYLTETCQDTCRESLVELRTKIQSACDGETEFIHHNGMAYPATYMVDRYLFTFEVMCYRNKLTGKLCDLTLIDWRKDESSPPTHIRNCHECVLGPLQVQLSSPFGYSKERASTFASATSSCHATAYPYATPGPYGARLQQVPPALADNKIRPGPRCRGIYVIQEGDTCESIAASLQVSSHMLREINGLTIRCKRDSFDNYRDGSFIRAGERLCIPDKCLTHQIAEDDTCATVARRYGITVPEFRAWNPALNAPCDVLGTREPLLACISAPGPLPFEIKAPPEEEQAPSWLRKPWEEILENIKDNIEDRALRQAQAHDTPPPPRPKPELKLAGEEGRPGPGIIAPGTSETCAGWHRYVDAEGSDLELLKRYWDRNIWRNTCSAVAKRYGLGMDKLLDWNPSLEGMGDEDCVLQPGHKYCIRGGPEFDSSTLRLIRSPPPSKKDGRERGLPRVDGLTCRFSLFDMAV</sequence>
<feature type="domain" description="LysM" evidence="6">
    <location>
        <begin position="295"/>
        <end position="341"/>
    </location>
</feature>
<feature type="domain" description="LysM" evidence="6">
    <location>
        <begin position="444"/>
        <end position="495"/>
    </location>
</feature>
<dbReference type="SMART" id="SM00257">
    <property type="entry name" value="LysM"/>
    <property type="match status" value="3"/>
</dbReference>
<dbReference type="SUPFAM" id="SSF54106">
    <property type="entry name" value="LysM domain"/>
    <property type="match status" value="2"/>
</dbReference>
<feature type="signal peptide" evidence="5">
    <location>
        <begin position="1"/>
        <end position="24"/>
    </location>
</feature>
<proteinExistence type="inferred from homology"/>
<dbReference type="Pfam" id="PF01476">
    <property type="entry name" value="LysM"/>
    <property type="match status" value="3"/>
</dbReference>